<evidence type="ECO:0000256" key="9">
    <source>
        <dbReference type="SAM" id="MobiDB-lite"/>
    </source>
</evidence>
<dbReference type="SUPFAM" id="SSF69304">
    <property type="entry name" value="Tricorn protease N-terminal domain"/>
    <property type="match status" value="1"/>
</dbReference>
<feature type="chain" id="PRO_5020493219" description="Tricorn protease homolog" evidence="10">
    <location>
        <begin position="26"/>
        <end position="1104"/>
    </location>
</feature>
<dbReference type="STRING" id="993689.GCA_002077135_00737"/>
<dbReference type="SUPFAM" id="SSF82171">
    <property type="entry name" value="DPP6 N-terminal domain-like"/>
    <property type="match status" value="1"/>
</dbReference>
<gene>
    <name evidence="12" type="ORF">B1806_01280</name>
</gene>
<comment type="function">
    <text evidence="7">Degrades oligopeptides.</text>
</comment>
<accession>A0A4S3KSA5</accession>
<name>A0A4S3KSA5_9GAMM</name>
<evidence type="ECO:0000313" key="13">
    <source>
        <dbReference type="Proteomes" id="UP000307749"/>
    </source>
</evidence>
<keyword evidence="3 7" id="KW-0963">Cytoplasm</keyword>
<dbReference type="PIRSF" id="PIRSF036421">
    <property type="entry name" value="Tricorn_protease"/>
    <property type="match status" value="1"/>
</dbReference>
<dbReference type="Proteomes" id="UP000307749">
    <property type="component" value="Unassembled WGS sequence"/>
</dbReference>
<evidence type="ECO:0000256" key="2">
    <source>
        <dbReference type="ARBA" id="ARBA00008524"/>
    </source>
</evidence>
<keyword evidence="5 7" id="KW-0378">Hydrolase</keyword>
<feature type="domain" description="Tail specific protease" evidence="11">
    <location>
        <begin position="854"/>
        <end position="1044"/>
    </location>
</feature>
<evidence type="ECO:0000259" key="11">
    <source>
        <dbReference type="SMART" id="SM00245"/>
    </source>
</evidence>
<feature type="active site" description="Charge relay system" evidence="8">
    <location>
        <position position="1033"/>
    </location>
</feature>
<dbReference type="AlphaFoldDB" id="A0A4S3KSA5"/>
<evidence type="ECO:0000256" key="6">
    <source>
        <dbReference type="ARBA" id="ARBA00022825"/>
    </source>
</evidence>
<dbReference type="Gene3D" id="3.30.750.44">
    <property type="match status" value="1"/>
</dbReference>
<dbReference type="SUPFAM" id="SSF50156">
    <property type="entry name" value="PDZ domain-like"/>
    <property type="match status" value="1"/>
</dbReference>
<keyword evidence="6 7" id="KW-0720">Serine protease</keyword>
<evidence type="ECO:0000256" key="8">
    <source>
        <dbReference type="PIRSR" id="PIRSR036421-1"/>
    </source>
</evidence>
<dbReference type="PANTHER" id="PTHR43253">
    <property type="entry name" value="TRICORN PROTEASE HOMOLOG 2-RELATED"/>
    <property type="match status" value="1"/>
</dbReference>
<keyword evidence="4 7" id="KW-0645">Protease</keyword>
<dbReference type="SUPFAM" id="SSF52096">
    <property type="entry name" value="ClpP/crotonase"/>
    <property type="match status" value="1"/>
</dbReference>
<dbReference type="InterPro" id="IPR028204">
    <property type="entry name" value="Tricorn_C1"/>
</dbReference>
<dbReference type="Gene3D" id="3.90.226.10">
    <property type="entry name" value="2-enoyl-CoA Hydratase, Chain A, domain 1"/>
    <property type="match status" value="1"/>
</dbReference>
<reference evidence="12 13" key="1">
    <citation type="submission" date="2017-02" db="EMBL/GenBank/DDBJ databases">
        <title>Whole genome sequencing of Metallibacterium scheffleri DSM 24874 (T).</title>
        <authorList>
            <person name="Kumar S."/>
            <person name="Patil P."/>
            <person name="Patil P.B."/>
        </authorList>
    </citation>
    <scope>NUCLEOTIDE SEQUENCE [LARGE SCALE GENOMIC DNA]</scope>
    <source>
        <strain evidence="12 13">DSM 24874</strain>
    </source>
</reference>
<dbReference type="CDD" id="cd07562">
    <property type="entry name" value="Peptidase_S41_TRI"/>
    <property type="match status" value="1"/>
</dbReference>
<dbReference type="InterPro" id="IPR029414">
    <property type="entry name" value="Tricorn_PDZ"/>
</dbReference>
<feature type="compositionally biased region" description="Pro residues" evidence="9">
    <location>
        <begin position="1088"/>
        <end position="1098"/>
    </location>
</feature>
<dbReference type="Gene3D" id="2.120.10.60">
    <property type="entry name" value="Tricorn protease N-terminal domain"/>
    <property type="match status" value="1"/>
</dbReference>
<comment type="subcellular location">
    <subcellularLocation>
        <location evidence="1 7">Cytoplasm</location>
    </subcellularLocation>
</comment>
<dbReference type="EC" id="3.4.21.-" evidence="7"/>
<dbReference type="SMART" id="SM00245">
    <property type="entry name" value="TSPc"/>
    <property type="match status" value="1"/>
</dbReference>
<evidence type="ECO:0000256" key="10">
    <source>
        <dbReference type="SAM" id="SignalP"/>
    </source>
</evidence>
<evidence type="ECO:0000313" key="12">
    <source>
        <dbReference type="EMBL" id="THD11993.1"/>
    </source>
</evidence>
<dbReference type="EMBL" id="MWQO01000004">
    <property type="protein sequence ID" value="THD11993.1"/>
    <property type="molecule type" value="Genomic_DNA"/>
</dbReference>
<keyword evidence="10" id="KW-0732">Signal</keyword>
<dbReference type="RefSeq" id="WP_081126126.1">
    <property type="nucleotide sequence ID" value="NZ_LDOS01000001.1"/>
</dbReference>
<evidence type="ECO:0000256" key="1">
    <source>
        <dbReference type="ARBA" id="ARBA00004496"/>
    </source>
</evidence>
<dbReference type="PANTHER" id="PTHR43253:SF1">
    <property type="entry name" value="TRICORN PROTEASE HOMOLOG 2-RELATED"/>
    <property type="match status" value="1"/>
</dbReference>
<dbReference type="InterPro" id="IPR012393">
    <property type="entry name" value="Tricorn_protease"/>
</dbReference>
<dbReference type="InterPro" id="IPR029045">
    <property type="entry name" value="ClpP/crotonase-like_dom_sf"/>
</dbReference>
<proteinExistence type="inferred from homology"/>
<keyword evidence="13" id="KW-1185">Reference proteome</keyword>
<dbReference type="Pfam" id="PF26549">
    <property type="entry name" value="Tricorn_N"/>
    <property type="match status" value="1"/>
</dbReference>
<feature type="active site" description="Charge relay system" evidence="8">
    <location>
        <position position="753"/>
    </location>
</feature>
<dbReference type="InterPro" id="IPR015943">
    <property type="entry name" value="WD40/YVTN_repeat-like_dom_sf"/>
</dbReference>
<dbReference type="Gene3D" id="2.130.10.10">
    <property type="entry name" value="YVTN repeat-like/Quinoprotein amine dehydrogenase"/>
    <property type="match status" value="1"/>
</dbReference>
<evidence type="ECO:0000256" key="7">
    <source>
        <dbReference type="PIRNR" id="PIRNR036421"/>
    </source>
</evidence>
<organism evidence="12 13">
    <name type="scientific">Metallibacterium scheffleri</name>
    <dbReference type="NCBI Taxonomy" id="993689"/>
    <lineage>
        <taxon>Bacteria</taxon>
        <taxon>Pseudomonadati</taxon>
        <taxon>Pseudomonadota</taxon>
        <taxon>Gammaproteobacteria</taxon>
        <taxon>Lysobacterales</taxon>
        <taxon>Rhodanobacteraceae</taxon>
        <taxon>Metallibacterium</taxon>
    </lineage>
</organism>
<dbReference type="InterPro" id="IPR036034">
    <property type="entry name" value="PDZ_sf"/>
</dbReference>
<feature type="active site" description="Nucleophile" evidence="8">
    <location>
        <position position="975"/>
    </location>
</feature>
<dbReference type="GO" id="GO:0008236">
    <property type="term" value="F:serine-type peptidase activity"/>
    <property type="evidence" value="ECO:0007669"/>
    <property type="project" value="UniProtKB-UniRule"/>
</dbReference>
<dbReference type="Pfam" id="PF14684">
    <property type="entry name" value="Tricorn_C1"/>
    <property type="match status" value="1"/>
</dbReference>
<dbReference type="Pfam" id="PF26550">
    <property type="entry name" value="Tricorn_2nd"/>
    <property type="match status" value="1"/>
</dbReference>
<dbReference type="Pfam" id="PF03572">
    <property type="entry name" value="Peptidase_S41"/>
    <property type="match status" value="1"/>
</dbReference>
<evidence type="ECO:0000256" key="3">
    <source>
        <dbReference type="ARBA" id="ARBA00022490"/>
    </source>
</evidence>
<sequence>MSNRICALLMALACVIAIGGSAAHAATTQPLLLLRYPTLSKTQVAFEYGGELWEVPRAGGQAHVLASGMDMLTQPIFSPDGSMIAFTGTYDGNTDVYVVPASGGEPRRLTYYPGPNVAVGWTPDGKAILFRSHRYSYSDPDQLYTVPVSGGFPQELPLPMAEDGSYSADGTHLAYVPEFQWEPFWKYYKGGQHTQIWLARLSDSSVVRIPDLNANESDPMWVGNTVYFLSDRDGPMTLFAYDTGTGQVRRVIDNTGFDITSASAGPGGIVYSQFGQLHVYNFASGHSRALAVTVSGDLPQLRPRFINVSKLIDDAAISPSGVRALFEANGDILSVPTLHGSFVNLTHSPGVMDRDPAWSPNGRWVAYFSDRAGEYDLYIRAQNGTGTPRRIALGQKDAFYYGLTWAPDSRKLVFGDQKLNLWYVDLAAHDPHPIKVAHNAYATLQHFHPGWSPDSRWIVYSKVMPNYLHAIFIYSLAAARAQQVTDASSDCRHAAFDANGKYLYFTSSTDTALTSGLWEMSGMERPVTRHVYAATLMPGTPSPLAPDAGFEPAAPGSAAHTAGKTSKAAATVAIDFTGLQARAVPLPISAANYVGLAAGTSGVLYLQKAPLVTMPSDVTPFGVPVSIERFELASRKTATLVSGITSFRLAADGAKMLYQRGTNWFIAATKPKAKPEKLATQSLRVFVVPSEEWAEMYRDAWRIERAYFYSPIYDGLNIDQAEAEFAHYLPGLASRDGLSFLFREMTGYLSIGHMFIYGGHEPKMQDIHVGLLGANYAIEHGHYRITRIFTGGAWNPQLYAPLAQPGLKVKVGDYLLAVNGQPLRGDANIYKAFQNLANKDVTLTVGPRPDMDGAHPIVVKTIPSEHALRNVAWIDHNIRLVNRLSGGKLGYVYLPDTEWGGYKNFNRYFFSQVDKQGVIIDERFNHGGDLSDYIIQYLQRKPMALVVTRWSHPQLAPPMAIFGPKVMIINQFSGSGGDALPWYFKMDHVGTLVGERTWGGLVGIGGYPKLMDGGGITAPRVAVEGLNGHFPVENHGIAPDVTVWQNPKLVREGQDPQLERAVQIALQQLKAHPLPHYTHAPWRNYHPQLPPLPRPVASPAPGGQ</sequence>
<comment type="similarity">
    <text evidence="2 7">Belongs to the peptidase S41B family.</text>
</comment>
<protein>
    <recommendedName>
        <fullName evidence="7">Tricorn protease homolog</fullName>
        <ecNumber evidence="7">3.4.21.-</ecNumber>
    </recommendedName>
</protein>
<evidence type="ECO:0000256" key="5">
    <source>
        <dbReference type="ARBA" id="ARBA00022801"/>
    </source>
</evidence>
<dbReference type="GO" id="GO:0005737">
    <property type="term" value="C:cytoplasm"/>
    <property type="evidence" value="ECO:0007669"/>
    <property type="project" value="UniProtKB-SubCell"/>
</dbReference>
<dbReference type="GO" id="GO:0006508">
    <property type="term" value="P:proteolysis"/>
    <property type="evidence" value="ECO:0007669"/>
    <property type="project" value="UniProtKB-UniRule"/>
</dbReference>
<feature type="region of interest" description="Disordered" evidence="9">
    <location>
        <begin position="1080"/>
        <end position="1104"/>
    </location>
</feature>
<dbReference type="InterPro" id="IPR005151">
    <property type="entry name" value="Tail-specific_protease"/>
</dbReference>
<dbReference type="Pfam" id="PF14685">
    <property type="entry name" value="PDZ_Tricorn"/>
    <property type="match status" value="1"/>
</dbReference>
<evidence type="ECO:0000256" key="4">
    <source>
        <dbReference type="ARBA" id="ARBA00022670"/>
    </source>
</evidence>
<feature type="signal peptide" evidence="10">
    <location>
        <begin position="1"/>
        <end position="25"/>
    </location>
</feature>
<comment type="caution">
    <text evidence="12">The sequence shown here is derived from an EMBL/GenBank/DDBJ whole genome shotgun (WGS) entry which is preliminary data.</text>
</comment>
<dbReference type="Gene3D" id="2.30.42.10">
    <property type="match status" value="1"/>
</dbReference>